<dbReference type="Pfam" id="PF01130">
    <property type="entry name" value="CD36"/>
    <property type="match status" value="1"/>
</dbReference>
<sequence length="374" mass="43274">MVRLLLYNTHFVCRVNSGYHSNRYFTPSYSQVALAERMLEWEYHEKDVQAFHKNNTVTYFQKRWWVWNEEFSGNNSREDVVYTLNPVPVSAAWAVRDHPFYVTFLNIVFGEVYEQAVINTTVEELIFTGFEDPFLTWVQTNLIAENGTYHYILPFLDLPSGVSRFEKFGWFYERNNSAYYDGIFNMMTGVDDIRKVGKIDWWNYTRETDFFDSPCNKVTGSAGDFFEPGLLRDKIDIYSSDLCMSLSAFYKEDVTRHDLKAYRFWGSNHTFANGTTVPGNECYCVKRVCAPMGLLNVESCRMGSPAFASFPHFFNADPFLLDQVNGLSPEAEKHAFIMDILPEAGIPINVEARIQINLRVKPYPGEGILHTGRI</sequence>
<accession>A0AAN9A0F5</accession>
<dbReference type="PRINTS" id="PR01609">
    <property type="entry name" value="CD36FAMILY"/>
</dbReference>
<dbReference type="GO" id="GO:0005737">
    <property type="term" value="C:cytoplasm"/>
    <property type="evidence" value="ECO:0007669"/>
    <property type="project" value="TreeGrafter"/>
</dbReference>
<evidence type="ECO:0000256" key="4">
    <source>
        <dbReference type="ARBA" id="ARBA00022989"/>
    </source>
</evidence>
<dbReference type="GO" id="GO:0005044">
    <property type="term" value="F:scavenger receptor activity"/>
    <property type="evidence" value="ECO:0007669"/>
    <property type="project" value="TreeGrafter"/>
</dbReference>
<keyword evidence="4" id="KW-1133">Transmembrane helix</keyword>
<reference evidence="7 8" key="1">
    <citation type="submission" date="2023-11" db="EMBL/GenBank/DDBJ databases">
        <title>Halocaridina rubra genome assembly.</title>
        <authorList>
            <person name="Smith C."/>
        </authorList>
    </citation>
    <scope>NUCLEOTIDE SEQUENCE [LARGE SCALE GENOMIC DNA]</scope>
    <source>
        <strain evidence="7">EP-1</strain>
        <tissue evidence="7">Whole</tissue>
    </source>
</reference>
<dbReference type="AlphaFoldDB" id="A0AAN9A0F5"/>
<proteinExistence type="inferred from homology"/>
<keyword evidence="5" id="KW-0472">Membrane</keyword>
<keyword evidence="6" id="KW-0325">Glycoprotein</keyword>
<dbReference type="GO" id="GO:0016020">
    <property type="term" value="C:membrane"/>
    <property type="evidence" value="ECO:0007669"/>
    <property type="project" value="UniProtKB-SubCell"/>
</dbReference>
<dbReference type="InterPro" id="IPR002159">
    <property type="entry name" value="CD36_fam"/>
</dbReference>
<feature type="non-terminal residue" evidence="7">
    <location>
        <position position="374"/>
    </location>
</feature>
<comment type="similarity">
    <text evidence="2">Belongs to the CD36 family.</text>
</comment>
<gene>
    <name evidence="7" type="ORF">SK128_022922</name>
</gene>
<comment type="subcellular location">
    <subcellularLocation>
        <location evidence="1">Membrane</location>
    </subcellularLocation>
</comment>
<evidence type="ECO:0000256" key="6">
    <source>
        <dbReference type="ARBA" id="ARBA00023180"/>
    </source>
</evidence>
<evidence type="ECO:0000256" key="5">
    <source>
        <dbReference type="ARBA" id="ARBA00023136"/>
    </source>
</evidence>
<evidence type="ECO:0000313" key="8">
    <source>
        <dbReference type="Proteomes" id="UP001381693"/>
    </source>
</evidence>
<dbReference type="Proteomes" id="UP001381693">
    <property type="component" value="Unassembled WGS sequence"/>
</dbReference>
<comment type="caution">
    <text evidence="7">The sequence shown here is derived from an EMBL/GenBank/DDBJ whole genome shotgun (WGS) entry which is preliminary data.</text>
</comment>
<dbReference type="PANTHER" id="PTHR11923">
    <property type="entry name" value="SCAVENGER RECEPTOR CLASS B TYPE-1 SR-B1"/>
    <property type="match status" value="1"/>
</dbReference>
<dbReference type="PANTHER" id="PTHR11923:SF93">
    <property type="entry name" value="GH07959P-RELATED"/>
    <property type="match status" value="1"/>
</dbReference>
<evidence type="ECO:0000313" key="7">
    <source>
        <dbReference type="EMBL" id="KAK7067690.1"/>
    </source>
</evidence>
<name>A0AAN9A0F5_HALRR</name>
<evidence type="ECO:0000256" key="2">
    <source>
        <dbReference type="ARBA" id="ARBA00010532"/>
    </source>
</evidence>
<protein>
    <submittedName>
        <fullName evidence="7">Uncharacterized protein</fullName>
    </submittedName>
</protein>
<keyword evidence="3" id="KW-0812">Transmembrane</keyword>
<organism evidence="7 8">
    <name type="scientific">Halocaridina rubra</name>
    <name type="common">Hawaiian red shrimp</name>
    <dbReference type="NCBI Taxonomy" id="373956"/>
    <lineage>
        <taxon>Eukaryota</taxon>
        <taxon>Metazoa</taxon>
        <taxon>Ecdysozoa</taxon>
        <taxon>Arthropoda</taxon>
        <taxon>Crustacea</taxon>
        <taxon>Multicrustacea</taxon>
        <taxon>Malacostraca</taxon>
        <taxon>Eumalacostraca</taxon>
        <taxon>Eucarida</taxon>
        <taxon>Decapoda</taxon>
        <taxon>Pleocyemata</taxon>
        <taxon>Caridea</taxon>
        <taxon>Atyoidea</taxon>
        <taxon>Atyidae</taxon>
        <taxon>Halocaridina</taxon>
    </lineage>
</organism>
<evidence type="ECO:0000256" key="1">
    <source>
        <dbReference type="ARBA" id="ARBA00004370"/>
    </source>
</evidence>
<keyword evidence="8" id="KW-1185">Reference proteome</keyword>
<evidence type="ECO:0000256" key="3">
    <source>
        <dbReference type="ARBA" id="ARBA00022692"/>
    </source>
</evidence>
<dbReference type="EMBL" id="JAXCGZ010017835">
    <property type="protein sequence ID" value="KAK7067690.1"/>
    <property type="molecule type" value="Genomic_DNA"/>
</dbReference>